<dbReference type="EMBL" id="VJMH01007011">
    <property type="protein sequence ID" value="KAF0686289.1"/>
    <property type="molecule type" value="Genomic_DNA"/>
</dbReference>
<feature type="zinc finger region" description="C3H1-type" evidence="4">
    <location>
        <begin position="256"/>
        <end position="282"/>
    </location>
</feature>
<sequence>MATEEAIVRARIAALKNLLEVRGRQSSSLMHKSGFSHKPGHTHPSPHHQRRPSYMPVSGRQPPHAARNLTWKPDSSTPVDPKSSTVPSFVGTSLVPSTSLPPLDTAQLSRKRPASAGATTLSLEDGRYRKTGRGFSLRREDSLPKSAIEVSAMIAQKELVPVPRDRGGTLATGTTPLPRPETFQVPSTATPLPGGGAQASVPRTEYCMFYNKLGECKKKNACLFVHDSRKIAICRKFLRGACHDGAKCKLSHQLDENKMPDCAMFLKGMCTRDGCHYRHVNVSRDAAICEAFHKGYCPDGATCRLKHEFPKSCQLLPSWKRPPAAAMRAAMHERDPSPLRPLADVAAAVSASAAAALADSPPPVLNIRPTIRFTPKVI</sequence>
<organism evidence="8 9">
    <name type="scientific">Aphanomyces stellatus</name>
    <dbReference type="NCBI Taxonomy" id="120398"/>
    <lineage>
        <taxon>Eukaryota</taxon>
        <taxon>Sar</taxon>
        <taxon>Stramenopiles</taxon>
        <taxon>Oomycota</taxon>
        <taxon>Saprolegniomycetes</taxon>
        <taxon>Saprolegniales</taxon>
        <taxon>Verrucalvaceae</taxon>
        <taxon>Aphanomyces</taxon>
    </lineage>
</organism>
<feature type="zinc finger region" description="C3H1-type" evidence="4">
    <location>
        <begin position="228"/>
        <end position="255"/>
    </location>
</feature>
<feature type="zinc finger region" description="C3H1-type" evidence="4">
    <location>
        <begin position="283"/>
        <end position="310"/>
    </location>
</feature>
<evidence type="ECO:0000313" key="9">
    <source>
        <dbReference type="Proteomes" id="UP000332933"/>
    </source>
</evidence>
<feature type="compositionally biased region" description="Polar residues" evidence="5">
    <location>
        <begin position="73"/>
        <end position="90"/>
    </location>
</feature>
<keyword evidence="1 4" id="KW-0479">Metal-binding</keyword>
<feature type="domain" description="C3H1-type" evidence="6">
    <location>
        <begin position="256"/>
        <end position="282"/>
    </location>
</feature>
<keyword evidence="3 4" id="KW-0862">Zinc</keyword>
<evidence type="ECO:0000256" key="1">
    <source>
        <dbReference type="ARBA" id="ARBA00022723"/>
    </source>
</evidence>
<dbReference type="SUPFAM" id="SSF90229">
    <property type="entry name" value="CCCH zinc finger"/>
    <property type="match status" value="1"/>
</dbReference>
<feature type="region of interest" description="Disordered" evidence="5">
    <location>
        <begin position="28"/>
        <end position="90"/>
    </location>
</feature>
<dbReference type="InterPro" id="IPR000571">
    <property type="entry name" value="Znf_CCCH"/>
</dbReference>
<dbReference type="GO" id="GO:0005634">
    <property type="term" value="C:nucleus"/>
    <property type="evidence" value="ECO:0007669"/>
    <property type="project" value="TreeGrafter"/>
</dbReference>
<accession>A0A485LIR1</accession>
<dbReference type="PROSITE" id="PS50103">
    <property type="entry name" value="ZF_C3H1"/>
    <property type="match status" value="4"/>
</dbReference>
<reference evidence="7" key="2">
    <citation type="submission" date="2019-06" db="EMBL/GenBank/DDBJ databases">
        <title>Genomics analysis of Aphanomyces spp. identifies a new class of oomycete effector associated with host adaptation.</title>
        <authorList>
            <person name="Gaulin E."/>
        </authorList>
    </citation>
    <scope>NUCLEOTIDE SEQUENCE</scope>
    <source>
        <strain evidence="7">CBS 578.67</strain>
    </source>
</reference>
<dbReference type="SMART" id="SM00356">
    <property type="entry name" value="ZnF_C3H1"/>
    <property type="match status" value="4"/>
</dbReference>
<gene>
    <name evidence="8" type="primary">Aste57867_21895</name>
    <name evidence="7" type="ORF">As57867_021826</name>
    <name evidence="8" type="ORF">ASTE57867_21895</name>
</gene>
<evidence type="ECO:0000313" key="8">
    <source>
        <dbReference type="EMBL" id="VFT98563.1"/>
    </source>
</evidence>
<name>A0A485LIR1_9STRA</name>
<reference evidence="8 9" key="1">
    <citation type="submission" date="2019-03" db="EMBL/GenBank/DDBJ databases">
        <authorList>
            <person name="Gaulin E."/>
            <person name="Dumas B."/>
        </authorList>
    </citation>
    <scope>NUCLEOTIDE SEQUENCE [LARGE SCALE GENOMIC DNA]</scope>
    <source>
        <strain evidence="8">CBS 568.67</strain>
    </source>
</reference>
<dbReference type="AlphaFoldDB" id="A0A485LIR1"/>
<proteinExistence type="predicted"/>
<dbReference type="OrthoDB" id="3247158at2759"/>
<dbReference type="EMBL" id="CAADRA010007037">
    <property type="protein sequence ID" value="VFT98563.1"/>
    <property type="molecule type" value="Genomic_DNA"/>
</dbReference>
<evidence type="ECO:0000256" key="2">
    <source>
        <dbReference type="ARBA" id="ARBA00022771"/>
    </source>
</evidence>
<keyword evidence="9" id="KW-1185">Reference proteome</keyword>
<dbReference type="PANTHER" id="PTHR46156">
    <property type="entry name" value="CCCH ZINGC FINGER"/>
    <property type="match status" value="1"/>
</dbReference>
<feature type="compositionally biased region" description="Basic residues" evidence="5">
    <location>
        <begin position="34"/>
        <end position="51"/>
    </location>
</feature>
<evidence type="ECO:0000256" key="4">
    <source>
        <dbReference type="PROSITE-ProRule" id="PRU00723"/>
    </source>
</evidence>
<keyword evidence="2 4" id="KW-0863">Zinc-finger</keyword>
<evidence type="ECO:0000313" key="7">
    <source>
        <dbReference type="EMBL" id="KAF0686289.1"/>
    </source>
</evidence>
<evidence type="ECO:0000256" key="5">
    <source>
        <dbReference type="SAM" id="MobiDB-lite"/>
    </source>
</evidence>
<feature type="zinc finger region" description="C3H1-type" evidence="4">
    <location>
        <begin position="202"/>
        <end position="227"/>
    </location>
</feature>
<protein>
    <submittedName>
        <fullName evidence="8">Aste57867_21895 protein</fullName>
    </submittedName>
</protein>
<dbReference type="Proteomes" id="UP000332933">
    <property type="component" value="Unassembled WGS sequence"/>
</dbReference>
<feature type="region of interest" description="Disordered" evidence="5">
    <location>
        <begin position="164"/>
        <end position="197"/>
    </location>
</feature>
<evidence type="ECO:0000256" key="3">
    <source>
        <dbReference type="ARBA" id="ARBA00022833"/>
    </source>
</evidence>
<dbReference type="GO" id="GO:0008270">
    <property type="term" value="F:zinc ion binding"/>
    <property type="evidence" value="ECO:0007669"/>
    <property type="project" value="UniProtKB-KW"/>
</dbReference>
<feature type="domain" description="C3H1-type" evidence="6">
    <location>
        <begin position="228"/>
        <end position="255"/>
    </location>
</feature>
<feature type="domain" description="C3H1-type" evidence="6">
    <location>
        <begin position="202"/>
        <end position="227"/>
    </location>
</feature>
<evidence type="ECO:0000259" key="6">
    <source>
        <dbReference type="PROSITE" id="PS50103"/>
    </source>
</evidence>
<feature type="domain" description="C3H1-type" evidence="6">
    <location>
        <begin position="283"/>
        <end position="310"/>
    </location>
</feature>
<dbReference type="Gene3D" id="4.10.1000.10">
    <property type="entry name" value="Zinc finger, CCCH-type"/>
    <property type="match status" value="1"/>
</dbReference>
<dbReference type="InterPro" id="IPR036855">
    <property type="entry name" value="Znf_CCCH_sf"/>
</dbReference>
<dbReference type="PANTHER" id="PTHR46156:SF1">
    <property type="entry name" value="ZINC FINGER CCCH DOMAIN-CONTAINING PROTEIN 3"/>
    <property type="match status" value="1"/>
</dbReference>